<evidence type="ECO:0000313" key="4">
    <source>
        <dbReference type="Proteomes" id="UP001153069"/>
    </source>
</evidence>
<dbReference type="PANTHER" id="PTHR16206">
    <property type="entry name" value="DEP DOMAIN-CONTAINING"/>
    <property type="match status" value="1"/>
</dbReference>
<dbReference type="CDD" id="cd04371">
    <property type="entry name" value="DEP"/>
    <property type="match status" value="2"/>
</dbReference>
<gene>
    <name evidence="3" type="ORF">SEMRO_948_G223600.1</name>
</gene>
<dbReference type="EMBL" id="CAICTM010000946">
    <property type="protein sequence ID" value="CAB9518612.1"/>
    <property type="molecule type" value="Genomic_DNA"/>
</dbReference>
<sequence length="332" mass="37882">MPLDKSNSNCSMATDRSMDRSMDSSCGSHDMEGFKFEAVADLMQEQLRAENSVRDHKYGMKKIPNSFLGCDAVTALKDILETERLQSSDPSSFGNKPVTREEALEYGRKIAKDYRFFVHVNACKNKQLVLEDTDKDVYVFQNNLPIQVYKMKKQYPTPWSRVKVLEEHVQVKDNRGIVRVFQNSFIASEAVDVLMELKLVRSRGEGTHIMQKMNDKVKFFKSANSTDQSDFRDDKAMFLQFTPKEDRVQEPKPQNGKKRSSRSLSPKGKKSDRSLSPSRGKGSDRSLKGDESNRSRSMSPTKDRAYFESRAKDVRSGLGKFHEQRIASNCVA</sequence>
<accession>A0A9N8ECK0</accession>
<dbReference type="Gene3D" id="1.10.10.10">
    <property type="entry name" value="Winged helix-like DNA-binding domain superfamily/Winged helix DNA-binding domain"/>
    <property type="match status" value="2"/>
</dbReference>
<dbReference type="Pfam" id="PF00610">
    <property type="entry name" value="DEP"/>
    <property type="match status" value="1"/>
</dbReference>
<dbReference type="SMART" id="SM00049">
    <property type="entry name" value="DEP"/>
    <property type="match status" value="2"/>
</dbReference>
<feature type="domain" description="DEP" evidence="2">
    <location>
        <begin position="165"/>
        <end position="243"/>
    </location>
</feature>
<organism evidence="3 4">
    <name type="scientific">Seminavis robusta</name>
    <dbReference type="NCBI Taxonomy" id="568900"/>
    <lineage>
        <taxon>Eukaryota</taxon>
        <taxon>Sar</taxon>
        <taxon>Stramenopiles</taxon>
        <taxon>Ochrophyta</taxon>
        <taxon>Bacillariophyta</taxon>
        <taxon>Bacillariophyceae</taxon>
        <taxon>Bacillariophycidae</taxon>
        <taxon>Naviculales</taxon>
        <taxon>Naviculaceae</taxon>
        <taxon>Seminavis</taxon>
    </lineage>
</organism>
<feature type="compositionally biased region" description="Polar residues" evidence="1">
    <location>
        <begin position="1"/>
        <end position="14"/>
    </location>
</feature>
<dbReference type="SUPFAM" id="SSF46785">
    <property type="entry name" value="Winged helix' DNA-binding domain"/>
    <property type="match status" value="2"/>
</dbReference>
<evidence type="ECO:0000256" key="1">
    <source>
        <dbReference type="SAM" id="MobiDB-lite"/>
    </source>
</evidence>
<dbReference type="GO" id="GO:0035556">
    <property type="term" value="P:intracellular signal transduction"/>
    <property type="evidence" value="ECO:0007669"/>
    <property type="project" value="InterPro"/>
</dbReference>
<dbReference type="Proteomes" id="UP001153069">
    <property type="component" value="Unassembled WGS sequence"/>
</dbReference>
<dbReference type="AlphaFoldDB" id="A0A9N8ECK0"/>
<name>A0A9N8ECK0_9STRA</name>
<evidence type="ECO:0000259" key="2">
    <source>
        <dbReference type="SMART" id="SM00049"/>
    </source>
</evidence>
<proteinExistence type="predicted"/>
<feature type="compositionally biased region" description="Basic and acidic residues" evidence="1">
    <location>
        <begin position="301"/>
        <end position="325"/>
    </location>
</feature>
<dbReference type="OrthoDB" id="39497at2759"/>
<reference evidence="3" key="1">
    <citation type="submission" date="2020-06" db="EMBL/GenBank/DDBJ databases">
        <authorList>
            <consortium name="Plant Systems Biology data submission"/>
        </authorList>
    </citation>
    <scope>NUCLEOTIDE SEQUENCE</scope>
    <source>
        <strain evidence="3">D6</strain>
    </source>
</reference>
<feature type="compositionally biased region" description="Basic and acidic residues" evidence="1">
    <location>
        <begin position="281"/>
        <end position="294"/>
    </location>
</feature>
<dbReference type="PANTHER" id="PTHR16206:SF4">
    <property type="entry name" value="PROTEIN LET-99"/>
    <property type="match status" value="1"/>
</dbReference>
<comment type="caution">
    <text evidence="3">The sequence shown here is derived from an EMBL/GenBank/DDBJ whole genome shotgun (WGS) entry which is preliminary data.</text>
</comment>
<protein>
    <recommendedName>
        <fullName evidence="2">DEP domain-containing protein</fullName>
    </recommendedName>
</protein>
<dbReference type="InterPro" id="IPR036390">
    <property type="entry name" value="WH_DNA-bd_sf"/>
</dbReference>
<feature type="region of interest" description="Disordered" evidence="1">
    <location>
        <begin position="1"/>
        <end position="24"/>
    </location>
</feature>
<dbReference type="InterPro" id="IPR036388">
    <property type="entry name" value="WH-like_DNA-bd_sf"/>
</dbReference>
<keyword evidence="4" id="KW-1185">Reference proteome</keyword>
<feature type="domain" description="DEP" evidence="2">
    <location>
        <begin position="47"/>
        <end position="142"/>
    </location>
</feature>
<evidence type="ECO:0000313" key="3">
    <source>
        <dbReference type="EMBL" id="CAB9518612.1"/>
    </source>
</evidence>
<dbReference type="InterPro" id="IPR000591">
    <property type="entry name" value="DEP_dom"/>
</dbReference>
<feature type="region of interest" description="Disordered" evidence="1">
    <location>
        <begin position="241"/>
        <end position="332"/>
    </location>
</feature>